<evidence type="ECO:0008006" key="4">
    <source>
        <dbReference type="Google" id="ProtNLM"/>
    </source>
</evidence>
<keyword evidence="1" id="KW-1133">Transmembrane helix</keyword>
<comment type="caution">
    <text evidence="2">The sequence shown here is derived from an EMBL/GenBank/DDBJ whole genome shotgun (WGS) entry which is preliminary data.</text>
</comment>
<dbReference type="EMBL" id="NWUX01000026">
    <property type="protein sequence ID" value="PCF93972.1"/>
    <property type="molecule type" value="Genomic_DNA"/>
</dbReference>
<protein>
    <recommendedName>
        <fullName evidence="4">Tripartite tricarboxylate transporter TctB family protein</fullName>
    </recommendedName>
</protein>
<evidence type="ECO:0000256" key="1">
    <source>
        <dbReference type="SAM" id="Phobius"/>
    </source>
</evidence>
<dbReference type="AlphaFoldDB" id="A0A2A4HGJ5"/>
<accession>A0A2A4HGJ5</accession>
<sequence length="162" mass="17212">MNHTLVKELLAAVVVLSLGIAGLIHIQLGAWRPAPLVPSYIMPQTAYYFLIASGVWILGAIGIFTARKRLANLGTPNAEQHDLVAVGMSVSVMLIGAVFYFLSVLNIGLVVSTVVFNAILVAVLAPNASLKTLATVPPLVGIVVWLLFVKLIGMTLPTPLLF</sequence>
<feature type="transmembrane region" description="Helical" evidence="1">
    <location>
        <begin position="132"/>
        <end position="152"/>
    </location>
</feature>
<evidence type="ECO:0000313" key="2">
    <source>
        <dbReference type="EMBL" id="PCF93972.1"/>
    </source>
</evidence>
<organism evidence="2 3">
    <name type="scientific">Vreelandella nigrificans</name>
    <dbReference type="NCBI Taxonomy" id="2042704"/>
    <lineage>
        <taxon>Bacteria</taxon>
        <taxon>Pseudomonadati</taxon>
        <taxon>Pseudomonadota</taxon>
        <taxon>Gammaproteobacteria</taxon>
        <taxon>Oceanospirillales</taxon>
        <taxon>Halomonadaceae</taxon>
        <taxon>Vreelandella</taxon>
    </lineage>
</organism>
<dbReference type="Proteomes" id="UP000218677">
    <property type="component" value="Unassembled WGS sequence"/>
</dbReference>
<feature type="transmembrane region" description="Helical" evidence="1">
    <location>
        <begin position="107"/>
        <end position="125"/>
    </location>
</feature>
<dbReference type="RefSeq" id="WP_096654561.1">
    <property type="nucleotide sequence ID" value="NZ_NWUX01000026.1"/>
</dbReference>
<reference evidence="3" key="1">
    <citation type="submission" date="2017-09" db="EMBL/GenBank/DDBJ databases">
        <authorList>
            <person name="Cho G.-S."/>
            <person name="Oguntoyinbo F.A."/>
            <person name="Cnockaert M."/>
            <person name="Kabisch J."/>
            <person name="Neve H."/>
            <person name="Bockelmann W."/>
            <person name="Wenning M."/>
            <person name="Franz C.M."/>
            <person name="Vandamme P."/>
        </authorList>
    </citation>
    <scope>NUCLEOTIDE SEQUENCE [LARGE SCALE GENOMIC DNA]</scope>
    <source>
        <strain evidence="3">MBT G8648</strain>
    </source>
</reference>
<evidence type="ECO:0000313" key="3">
    <source>
        <dbReference type="Proteomes" id="UP000218677"/>
    </source>
</evidence>
<proteinExistence type="predicted"/>
<keyword evidence="3" id="KW-1185">Reference proteome</keyword>
<feature type="transmembrane region" description="Helical" evidence="1">
    <location>
        <begin position="46"/>
        <end position="63"/>
    </location>
</feature>
<dbReference type="OrthoDB" id="6159728at2"/>
<feature type="transmembrane region" description="Helical" evidence="1">
    <location>
        <begin position="9"/>
        <end position="26"/>
    </location>
</feature>
<name>A0A2A4HGJ5_9GAMM</name>
<gene>
    <name evidence="2" type="ORF">CPA45_19770</name>
</gene>
<keyword evidence="1" id="KW-0472">Membrane</keyword>
<keyword evidence="1" id="KW-0812">Transmembrane</keyword>
<feature type="transmembrane region" description="Helical" evidence="1">
    <location>
        <begin position="83"/>
        <end position="101"/>
    </location>
</feature>